<keyword evidence="1" id="KW-1133">Transmembrane helix</keyword>
<name>A0ABV9DQF8_9BACI</name>
<gene>
    <name evidence="2" type="ORF">ACFO3D_17855</name>
</gene>
<reference evidence="3" key="1">
    <citation type="journal article" date="2019" name="Int. J. Syst. Evol. Microbiol.">
        <title>The Global Catalogue of Microorganisms (GCM) 10K type strain sequencing project: providing services to taxonomists for standard genome sequencing and annotation.</title>
        <authorList>
            <consortium name="The Broad Institute Genomics Platform"/>
            <consortium name="The Broad Institute Genome Sequencing Center for Infectious Disease"/>
            <person name="Wu L."/>
            <person name="Ma J."/>
        </authorList>
    </citation>
    <scope>NUCLEOTIDE SEQUENCE [LARGE SCALE GENOMIC DNA]</scope>
    <source>
        <strain evidence="3">CGMCC 4.7426</strain>
    </source>
</reference>
<feature type="transmembrane region" description="Helical" evidence="1">
    <location>
        <begin position="12"/>
        <end position="31"/>
    </location>
</feature>
<comment type="caution">
    <text evidence="2">The sequence shown here is derived from an EMBL/GenBank/DDBJ whole genome shotgun (WGS) entry which is preliminary data.</text>
</comment>
<feature type="transmembrane region" description="Helical" evidence="1">
    <location>
        <begin position="37"/>
        <end position="60"/>
    </location>
</feature>
<dbReference type="EMBL" id="JBHSFU010000015">
    <property type="protein sequence ID" value="MFC4560029.1"/>
    <property type="molecule type" value="Genomic_DNA"/>
</dbReference>
<evidence type="ECO:0000313" key="3">
    <source>
        <dbReference type="Proteomes" id="UP001595989"/>
    </source>
</evidence>
<keyword evidence="1" id="KW-0472">Membrane</keyword>
<accession>A0ABV9DQF8</accession>
<protein>
    <submittedName>
        <fullName evidence="2">Uncharacterized protein</fullName>
    </submittedName>
</protein>
<proteinExistence type="predicted"/>
<dbReference type="Proteomes" id="UP001595989">
    <property type="component" value="Unassembled WGS sequence"/>
</dbReference>
<keyword evidence="3" id="KW-1185">Reference proteome</keyword>
<keyword evidence="1" id="KW-0812">Transmembrane</keyword>
<sequence length="94" mass="10116">MNTRLKILHATKWAGSVTFITGMIILFYGLTSGLMPVVGIGIGTVTGAVMVFLIGMFFIATEEMVEGMEKGTEVSSAKARSKFYVVKGYKKGSI</sequence>
<evidence type="ECO:0000256" key="1">
    <source>
        <dbReference type="SAM" id="Phobius"/>
    </source>
</evidence>
<organism evidence="2 3">
    <name type="scientific">Virgibacillus kekensis</name>
    <dbReference type="NCBI Taxonomy" id="202261"/>
    <lineage>
        <taxon>Bacteria</taxon>
        <taxon>Bacillati</taxon>
        <taxon>Bacillota</taxon>
        <taxon>Bacilli</taxon>
        <taxon>Bacillales</taxon>
        <taxon>Bacillaceae</taxon>
        <taxon>Virgibacillus</taxon>
    </lineage>
</organism>
<dbReference type="RefSeq" id="WP_390299376.1">
    <property type="nucleotide sequence ID" value="NZ_JBHSFU010000015.1"/>
</dbReference>
<evidence type="ECO:0000313" key="2">
    <source>
        <dbReference type="EMBL" id="MFC4560029.1"/>
    </source>
</evidence>